<gene>
    <name evidence="8" type="ORF">CBW65_13250</name>
</gene>
<keyword evidence="9" id="KW-1185">Reference proteome</keyword>
<dbReference type="SUPFAM" id="SSF53850">
    <property type="entry name" value="Periplasmic binding protein-like II"/>
    <property type="match status" value="1"/>
</dbReference>
<dbReference type="GO" id="GO:0030313">
    <property type="term" value="C:cell envelope"/>
    <property type="evidence" value="ECO:0007669"/>
    <property type="project" value="UniProtKB-SubCell"/>
</dbReference>
<dbReference type="GO" id="GO:0015276">
    <property type="term" value="F:ligand-gated monoatomic ion channel activity"/>
    <property type="evidence" value="ECO:0007669"/>
    <property type="project" value="InterPro"/>
</dbReference>
<dbReference type="RefSeq" id="WP_087457259.1">
    <property type="nucleotide sequence ID" value="NZ_CP021434.1"/>
</dbReference>
<dbReference type="GO" id="GO:0016020">
    <property type="term" value="C:membrane"/>
    <property type="evidence" value="ECO:0007669"/>
    <property type="project" value="InterPro"/>
</dbReference>
<dbReference type="AlphaFoldDB" id="A0A1Y0INQ8"/>
<dbReference type="InterPro" id="IPR001638">
    <property type="entry name" value="Solute-binding_3/MltF_N"/>
</dbReference>
<feature type="chain" id="PRO_5039562134" evidence="5">
    <location>
        <begin position="25"/>
        <end position="258"/>
    </location>
</feature>
<sequence length="258" mass="27408">MKTFKSLCTIALTAVLALGTVACGTDDNANTGGDTGKKTIVMGTSADYKPYEFHDTAKGGEVAGFDVDIAKSIADQLGYQLEIKDMDFNGLIPALQAGTVDFVMAGMTPTAERKQSVDFSDIYYEAKNTIVAKKGANLKTAETLSGKKVAVQLGSIQETAAKDMKGLNIVPLNKTGEIIQEIKAGRVDAAIIEDTVAKGFVQANPDLEFNTIPNTEEAGSAIAFPKNSKITADFNKALQGMKTSGQIDSFAKKWFDAE</sequence>
<organism evidence="8 9">
    <name type="scientific">Tumebacillus avium</name>
    <dbReference type="NCBI Taxonomy" id="1903704"/>
    <lineage>
        <taxon>Bacteria</taxon>
        <taxon>Bacillati</taxon>
        <taxon>Bacillota</taxon>
        <taxon>Bacilli</taxon>
        <taxon>Bacillales</taxon>
        <taxon>Alicyclobacillaceae</taxon>
        <taxon>Tumebacillus</taxon>
    </lineage>
</organism>
<keyword evidence="3 5" id="KW-0732">Signal</keyword>
<dbReference type="OrthoDB" id="9774451at2"/>
<dbReference type="Pfam" id="PF00497">
    <property type="entry name" value="SBP_bac_3"/>
    <property type="match status" value="1"/>
</dbReference>
<comment type="similarity">
    <text evidence="2 4">Belongs to the bacterial solute-binding protein 3 family.</text>
</comment>
<dbReference type="Gene3D" id="3.40.190.10">
    <property type="entry name" value="Periplasmic binding protein-like II"/>
    <property type="match status" value="2"/>
</dbReference>
<evidence type="ECO:0000259" key="6">
    <source>
        <dbReference type="SMART" id="SM00062"/>
    </source>
</evidence>
<comment type="subcellular location">
    <subcellularLocation>
        <location evidence="1">Cell envelope</location>
    </subcellularLocation>
</comment>
<dbReference type="EMBL" id="CP021434">
    <property type="protein sequence ID" value="ARU61890.1"/>
    <property type="molecule type" value="Genomic_DNA"/>
</dbReference>
<evidence type="ECO:0000256" key="5">
    <source>
        <dbReference type="SAM" id="SignalP"/>
    </source>
</evidence>
<evidence type="ECO:0000313" key="8">
    <source>
        <dbReference type="EMBL" id="ARU61890.1"/>
    </source>
</evidence>
<dbReference type="PANTHER" id="PTHR35936:SF17">
    <property type="entry name" value="ARGININE-BINDING EXTRACELLULAR PROTEIN ARTP"/>
    <property type="match status" value="1"/>
</dbReference>
<name>A0A1Y0INQ8_9BACL</name>
<dbReference type="PROSITE" id="PS51257">
    <property type="entry name" value="PROKAR_LIPOPROTEIN"/>
    <property type="match status" value="1"/>
</dbReference>
<evidence type="ECO:0000256" key="4">
    <source>
        <dbReference type="RuleBase" id="RU003744"/>
    </source>
</evidence>
<evidence type="ECO:0000256" key="3">
    <source>
        <dbReference type="ARBA" id="ARBA00022729"/>
    </source>
</evidence>
<feature type="signal peptide" evidence="5">
    <location>
        <begin position="1"/>
        <end position="24"/>
    </location>
</feature>
<evidence type="ECO:0000313" key="9">
    <source>
        <dbReference type="Proteomes" id="UP000195437"/>
    </source>
</evidence>
<feature type="domain" description="Solute-binding protein family 3/N-terminal" evidence="6">
    <location>
        <begin position="39"/>
        <end position="258"/>
    </location>
</feature>
<dbReference type="PROSITE" id="PS01039">
    <property type="entry name" value="SBP_BACTERIAL_3"/>
    <property type="match status" value="1"/>
</dbReference>
<dbReference type="InterPro" id="IPR001320">
    <property type="entry name" value="Iontro_rcpt_C"/>
</dbReference>
<reference evidence="9" key="1">
    <citation type="submission" date="2017-05" db="EMBL/GenBank/DDBJ databases">
        <authorList>
            <person name="Sung H."/>
        </authorList>
    </citation>
    <scope>NUCLEOTIDE SEQUENCE [LARGE SCALE GENOMIC DNA]</scope>
    <source>
        <strain evidence="9">AR23208</strain>
    </source>
</reference>
<dbReference type="Proteomes" id="UP000195437">
    <property type="component" value="Chromosome"/>
</dbReference>
<dbReference type="PANTHER" id="PTHR35936">
    <property type="entry name" value="MEMBRANE-BOUND LYTIC MUREIN TRANSGLYCOSYLASE F"/>
    <property type="match status" value="1"/>
</dbReference>
<feature type="domain" description="Ionotropic glutamate receptor C-terminal" evidence="7">
    <location>
        <begin position="39"/>
        <end position="257"/>
    </location>
</feature>
<proteinExistence type="inferred from homology"/>
<evidence type="ECO:0000256" key="2">
    <source>
        <dbReference type="ARBA" id="ARBA00010333"/>
    </source>
</evidence>
<dbReference type="InterPro" id="IPR018313">
    <property type="entry name" value="SBP_3_CS"/>
</dbReference>
<dbReference type="KEGG" id="tum:CBW65_13250"/>
<evidence type="ECO:0000256" key="1">
    <source>
        <dbReference type="ARBA" id="ARBA00004196"/>
    </source>
</evidence>
<dbReference type="SMART" id="SM00062">
    <property type="entry name" value="PBPb"/>
    <property type="match status" value="1"/>
</dbReference>
<protein>
    <submittedName>
        <fullName evidence="8">ABC transporter substrate-binding protein</fullName>
    </submittedName>
</protein>
<accession>A0A1Y0INQ8</accession>
<dbReference type="SMART" id="SM00079">
    <property type="entry name" value="PBPe"/>
    <property type="match status" value="1"/>
</dbReference>
<evidence type="ECO:0000259" key="7">
    <source>
        <dbReference type="SMART" id="SM00079"/>
    </source>
</evidence>